<dbReference type="Pfam" id="PF01420">
    <property type="entry name" value="Methylase_S"/>
    <property type="match status" value="1"/>
</dbReference>
<organism evidence="2 3">
    <name type="scientific">Campylobacter canadensis</name>
    <dbReference type="NCBI Taxonomy" id="449520"/>
    <lineage>
        <taxon>Bacteria</taxon>
        <taxon>Pseudomonadati</taxon>
        <taxon>Campylobacterota</taxon>
        <taxon>Epsilonproteobacteria</taxon>
        <taxon>Campylobacterales</taxon>
        <taxon>Campylobacteraceae</taxon>
        <taxon>Campylobacter</taxon>
    </lineage>
</organism>
<comment type="caution">
    <text evidence="2">The sequence shown here is derived from an EMBL/GenBank/DDBJ whole genome shotgun (WGS) entry which is preliminary data.</text>
</comment>
<keyword evidence="2" id="KW-0378">Hydrolase</keyword>
<evidence type="ECO:0000259" key="1">
    <source>
        <dbReference type="Pfam" id="PF01420"/>
    </source>
</evidence>
<dbReference type="GO" id="GO:0004519">
    <property type="term" value="F:endonuclease activity"/>
    <property type="evidence" value="ECO:0007669"/>
    <property type="project" value="UniProtKB-KW"/>
</dbReference>
<evidence type="ECO:0000313" key="2">
    <source>
        <dbReference type="EMBL" id="MBZ7988107.1"/>
    </source>
</evidence>
<keyword evidence="3" id="KW-1185">Reference proteome</keyword>
<keyword evidence="2" id="KW-0255">Endonuclease</keyword>
<feature type="domain" description="Type I restriction modification DNA specificity" evidence="1">
    <location>
        <begin position="16"/>
        <end position="152"/>
    </location>
</feature>
<dbReference type="InterPro" id="IPR000055">
    <property type="entry name" value="Restrct_endonuc_typeI_TRD"/>
</dbReference>
<reference evidence="2 3" key="1">
    <citation type="submission" date="2020-07" db="EMBL/GenBank/DDBJ databases">
        <title>Transfer of Campylobacter canadensis to the novel genus Avispirillum gen. nov., that also includes two novel species recovered from migratory waterfowl: Avispirillum anseris sp. nov. and Avispirillum brantae sp. nov.</title>
        <authorList>
            <person name="Miller W.G."/>
            <person name="Chapman M.H."/>
            <person name="Yee E."/>
            <person name="Inglis G.D."/>
        </authorList>
    </citation>
    <scope>NUCLEOTIDE SEQUENCE [LARGE SCALE GENOMIC DNA]</scope>
    <source>
        <strain evidence="2 3">L283</strain>
    </source>
</reference>
<accession>A0ABS7WUV2</accession>
<dbReference type="Proteomes" id="UP000786183">
    <property type="component" value="Unassembled WGS sequence"/>
</dbReference>
<keyword evidence="2" id="KW-0540">Nuclease</keyword>
<protein>
    <submittedName>
        <fullName evidence="2">Restriction endonuclease subunit S</fullName>
    </submittedName>
</protein>
<dbReference type="EMBL" id="JACGBB010000032">
    <property type="protein sequence ID" value="MBZ7988107.1"/>
    <property type="molecule type" value="Genomic_DNA"/>
</dbReference>
<proteinExistence type="predicted"/>
<gene>
    <name evidence="2" type="ORF">AVCANL283_08385</name>
</gene>
<dbReference type="SUPFAM" id="SSF116734">
    <property type="entry name" value="DNA methylase specificity domain"/>
    <property type="match status" value="1"/>
</dbReference>
<name>A0ABS7WUV2_9BACT</name>
<evidence type="ECO:0000313" key="3">
    <source>
        <dbReference type="Proteomes" id="UP000786183"/>
    </source>
</evidence>
<sequence length="160" mass="18390">MFYTFTNKNKLQTPTGSYINKTLLEKSNIPRITVKGINNGVDSLSSCKSEKIVFFSNFISVSFLGSVFYHPYKASIDMKVHALIPLNIELNKYIANFLIPIIKNNIAFSSYGNQLSSTDLAQLTLILPIDEKGEPNWEYMQKYIKQKFTLQVKQIIKYFK</sequence>